<dbReference type="RefSeq" id="WP_044500203.1">
    <property type="nucleotide sequence ID" value="NZ_LK391969.1"/>
</dbReference>
<feature type="transmembrane region" description="Helical" evidence="1">
    <location>
        <begin position="57"/>
        <end position="76"/>
    </location>
</feature>
<protein>
    <submittedName>
        <fullName evidence="2">Uncharacterized protein</fullName>
    </submittedName>
</protein>
<evidence type="ECO:0000256" key="1">
    <source>
        <dbReference type="SAM" id="Phobius"/>
    </source>
</evidence>
<sequence length="350" mass="38083">MDSSLAAGPGAAHDDQPKYASYPGVVSRALPLLAIIVGLYISWFYEPPFYYGSGTQWLVNAGAFLVFGGVLAWAGLELGSRKYEGHRVHPAAGVGIFFSIVMLLAITARLMVYLIDPPHWPEMDITFAPFDFKGSLIAGAIGVCVYAIMLRHMHRLTLKKLPLHLLLWHVLTGLAGALFFHLSYGLRLDVNAFRIEMISDFTSGLTVAGARLLYIGGSVLAAWWLASNVKPADVSPRQTRGTVVGDLVCDFIDNRLGLAPTFWYIGMIGGHLATLPLLVLVAMNAPPIAALFILVPLILFWAMVFLRIIQSSERYAGSTFWVVCAVILIGAQMVSNLIGVIVISRELIGV</sequence>
<dbReference type="EMBL" id="LM997413">
    <property type="protein sequence ID" value="CEA06031.1"/>
    <property type="molecule type" value="Genomic_DNA"/>
</dbReference>
<feature type="transmembrane region" description="Helical" evidence="1">
    <location>
        <begin position="88"/>
        <end position="115"/>
    </location>
</feature>
<dbReference type="PATRIC" id="fig|1461581.3.peg.2372"/>
<feature type="transmembrane region" description="Helical" evidence="1">
    <location>
        <begin position="25"/>
        <end position="45"/>
    </location>
</feature>
<name>A0A078MMQ0_9PSED</name>
<feature type="transmembrane region" description="Helical" evidence="1">
    <location>
        <begin position="320"/>
        <end position="343"/>
    </location>
</feature>
<keyword evidence="1" id="KW-1133">Transmembrane helix</keyword>
<feature type="transmembrane region" description="Helical" evidence="1">
    <location>
        <begin position="135"/>
        <end position="153"/>
    </location>
</feature>
<feature type="transmembrane region" description="Helical" evidence="1">
    <location>
        <begin position="262"/>
        <end position="282"/>
    </location>
</feature>
<keyword evidence="1" id="KW-0472">Membrane</keyword>
<reference evidence="2" key="1">
    <citation type="submission" date="2014-07" db="EMBL/GenBank/DDBJ databases">
        <authorList>
            <person name="Urmite Genomes Urmite Genomes"/>
        </authorList>
    </citation>
    <scope>NUCLEOTIDE SEQUENCE</scope>
    <source>
        <strain evidence="2">12M76_air</strain>
    </source>
</reference>
<organism evidence="2">
    <name type="scientific">Pseudomonas saudimassiliensis</name>
    <dbReference type="NCBI Taxonomy" id="1461581"/>
    <lineage>
        <taxon>Bacteria</taxon>
        <taxon>Pseudomonadati</taxon>
        <taxon>Pseudomonadota</taxon>
        <taxon>Gammaproteobacteria</taxon>
        <taxon>Pseudomonadales</taxon>
        <taxon>Pseudomonadaceae</taxon>
        <taxon>Pseudomonas</taxon>
    </lineage>
</organism>
<gene>
    <name evidence="2" type="ORF">BN1049_02408</name>
</gene>
<dbReference type="AlphaFoldDB" id="A0A078MMQ0"/>
<feature type="transmembrane region" description="Helical" evidence="1">
    <location>
        <begin position="165"/>
        <end position="184"/>
    </location>
</feature>
<feature type="transmembrane region" description="Helical" evidence="1">
    <location>
        <begin position="288"/>
        <end position="308"/>
    </location>
</feature>
<dbReference type="EMBL" id="LK391969">
    <property type="protein sequence ID" value="CEF27456.1"/>
    <property type="molecule type" value="Genomic_DNA"/>
</dbReference>
<evidence type="ECO:0000313" key="2">
    <source>
        <dbReference type="EMBL" id="CEA06031.1"/>
    </source>
</evidence>
<keyword evidence="1" id="KW-0812">Transmembrane</keyword>
<accession>A0A078MMQ0</accession>
<feature type="transmembrane region" description="Helical" evidence="1">
    <location>
        <begin position="204"/>
        <end position="226"/>
    </location>
</feature>
<proteinExistence type="predicted"/>